<proteinExistence type="predicted"/>
<gene>
    <name evidence="1" type="ORF">BO80DRAFT_443219</name>
</gene>
<dbReference type="VEuPathDB" id="FungiDB:BO80DRAFT_443219"/>
<name>A0A395H7W1_9EURO</name>
<keyword evidence="2" id="KW-1185">Reference proteome</keyword>
<accession>A0A395H7W1</accession>
<dbReference type="EMBL" id="KZ824429">
    <property type="protein sequence ID" value="RAL02968.1"/>
    <property type="molecule type" value="Genomic_DNA"/>
</dbReference>
<sequence length="208" mass="23991">MSTCTMLSASSSTDTEPYTIQLRPYSEHDKEEKADHHNAYTPCRRGCGSLISDALDGALAETSYTNISVNSPLRGGYAALKRLIDPIERLSLCEVCPKEEAYRNFLHTVCDGIVRQYKHFYQVLFRYFKRTNFEVACCSDDDLFRHDYMILQYASQIDRVLASISRVAHILSEQSVYDGDSWYMVYNQAERLADATYNLREWVVYIRA</sequence>
<dbReference type="RefSeq" id="XP_025577295.1">
    <property type="nucleotide sequence ID" value="XM_025721330.1"/>
</dbReference>
<organism evidence="1 2">
    <name type="scientific">Aspergillus ibericus CBS 121593</name>
    <dbReference type="NCBI Taxonomy" id="1448316"/>
    <lineage>
        <taxon>Eukaryota</taxon>
        <taxon>Fungi</taxon>
        <taxon>Dikarya</taxon>
        <taxon>Ascomycota</taxon>
        <taxon>Pezizomycotina</taxon>
        <taxon>Eurotiomycetes</taxon>
        <taxon>Eurotiomycetidae</taxon>
        <taxon>Eurotiales</taxon>
        <taxon>Aspergillaceae</taxon>
        <taxon>Aspergillus</taxon>
        <taxon>Aspergillus subgen. Circumdati</taxon>
    </lineage>
</organism>
<dbReference type="Proteomes" id="UP000249402">
    <property type="component" value="Unassembled WGS sequence"/>
</dbReference>
<protein>
    <submittedName>
        <fullName evidence="1">Uncharacterized protein</fullName>
    </submittedName>
</protein>
<dbReference type="OrthoDB" id="4497351at2759"/>
<reference evidence="1 2" key="1">
    <citation type="submission" date="2018-02" db="EMBL/GenBank/DDBJ databases">
        <title>The genomes of Aspergillus section Nigri reveals drivers in fungal speciation.</title>
        <authorList>
            <consortium name="DOE Joint Genome Institute"/>
            <person name="Vesth T.C."/>
            <person name="Nybo J."/>
            <person name="Theobald S."/>
            <person name="Brandl J."/>
            <person name="Frisvad J.C."/>
            <person name="Nielsen K.F."/>
            <person name="Lyhne E.K."/>
            <person name="Kogle M.E."/>
            <person name="Kuo A."/>
            <person name="Riley R."/>
            <person name="Clum A."/>
            <person name="Nolan M."/>
            <person name="Lipzen A."/>
            <person name="Salamov A."/>
            <person name="Henrissat B."/>
            <person name="Wiebenga A."/>
            <person name="De vries R.P."/>
            <person name="Grigoriev I.V."/>
            <person name="Mortensen U.H."/>
            <person name="Andersen M.R."/>
            <person name="Baker S.E."/>
        </authorList>
    </citation>
    <scope>NUCLEOTIDE SEQUENCE [LARGE SCALE GENOMIC DNA]</scope>
    <source>
        <strain evidence="1 2">CBS 121593</strain>
    </source>
</reference>
<dbReference type="AlphaFoldDB" id="A0A395H7W1"/>
<evidence type="ECO:0000313" key="1">
    <source>
        <dbReference type="EMBL" id="RAL02968.1"/>
    </source>
</evidence>
<evidence type="ECO:0000313" key="2">
    <source>
        <dbReference type="Proteomes" id="UP000249402"/>
    </source>
</evidence>
<dbReference type="GeneID" id="37226195"/>